<dbReference type="PANTHER" id="PTHR34071:SF2">
    <property type="entry name" value="FLAVIN-NUCLEOTIDE-BINDING PROTEIN"/>
    <property type="match status" value="1"/>
</dbReference>
<reference evidence="2 3" key="1">
    <citation type="submission" date="2019-03" db="EMBL/GenBank/DDBJ databases">
        <title>Genomic Encyclopedia of Type Strains, Phase IV (KMG-IV): sequencing the most valuable type-strain genomes for metagenomic binning, comparative biology and taxonomic classification.</title>
        <authorList>
            <person name="Goeker M."/>
        </authorList>
    </citation>
    <scope>NUCLEOTIDE SEQUENCE [LARGE SCALE GENOMIC DNA]</scope>
    <source>
        <strain evidence="2 3">DSM 45934</strain>
    </source>
</reference>
<proteinExistence type="predicted"/>
<dbReference type="Proteomes" id="UP000295680">
    <property type="component" value="Unassembled WGS sequence"/>
</dbReference>
<evidence type="ECO:0008006" key="4">
    <source>
        <dbReference type="Google" id="ProtNLM"/>
    </source>
</evidence>
<dbReference type="PANTHER" id="PTHR34071">
    <property type="entry name" value="5-NITROIMIDAZOLE ANTIBIOTICS RESISTANCE PROTEIN, NIMA-FAMILY-RELATED PROTEIN-RELATED"/>
    <property type="match status" value="1"/>
</dbReference>
<accession>A0A4R2JZS3</accession>
<dbReference type="Pfam" id="PF12900">
    <property type="entry name" value="Pyridox_ox_2"/>
    <property type="match status" value="1"/>
</dbReference>
<evidence type="ECO:0000313" key="3">
    <source>
        <dbReference type="Proteomes" id="UP000295680"/>
    </source>
</evidence>
<organism evidence="2 3">
    <name type="scientific">Actinocrispum wychmicini</name>
    <dbReference type="NCBI Taxonomy" id="1213861"/>
    <lineage>
        <taxon>Bacteria</taxon>
        <taxon>Bacillati</taxon>
        <taxon>Actinomycetota</taxon>
        <taxon>Actinomycetes</taxon>
        <taxon>Pseudonocardiales</taxon>
        <taxon>Pseudonocardiaceae</taxon>
        <taxon>Actinocrispum</taxon>
    </lineage>
</organism>
<dbReference type="InterPro" id="IPR024747">
    <property type="entry name" value="Pyridox_Oxase-rel"/>
</dbReference>
<dbReference type="SUPFAM" id="SSF50475">
    <property type="entry name" value="FMN-binding split barrel"/>
    <property type="match status" value="1"/>
</dbReference>
<dbReference type="InterPro" id="IPR012349">
    <property type="entry name" value="Split_barrel_FMN-bd"/>
</dbReference>
<gene>
    <name evidence="2" type="ORF">EV192_104468</name>
</gene>
<sequence length="221" mass="23948">MKPTPASERVRIRRRPARGSYDLDLVRSIFDDALLCHVALVDAGDPVVLPTLHVRIGDELLIHGARQNRMMTRVAAGAPVCVEATVVDSLVLGRSVLQNSVNYRSAVVMGEGRAVEDPDEVLPRMHALIDKWTPGRLPFLRPLTDAELRSVLLVSVPITEVSAKVRTGDAHDVDADRSRPVWAGQLPLRVVAGAPVPDDHVPTGMPVPDHLVGWGEGRSGV</sequence>
<dbReference type="OrthoDB" id="116031at2"/>
<comment type="caution">
    <text evidence="2">The sequence shown here is derived from an EMBL/GenBank/DDBJ whole genome shotgun (WGS) entry which is preliminary data.</text>
</comment>
<dbReference type="AlphaFoldDB" id="A0A4R2JZS3"/>
<feature type="region of interest" description="Disordered" evidence="1">
    <location>
        <begin position="199"/>
        <end position="221"/>
    </location>
</feature>
<name>A0A4R2JZS3_9PSEU</name>
<dbReference type="Gene3D" id="2.30.110.10">
    <property type="entry name" value="Electron Transport, Fmn-binding Protein, Chain A"/>
    <property type="match status" value="1"/>
</dbReference>
<dbReference type="EMBL" id="SLWS01000004">
    <property type="protein sequence ID" value="TCO59625.1"/>
    <property type="molecule type" value="Genomic_DNA"/>
</dbReference>
<evidence type="ECO:0000256" key="1">
    <source>
        <dbReference type="SAM" id="MobiDB-lite"/>
    </source>
</evidence>
<protein>
    <recommendedName>
        <fullName evidence="4">Nitroimidazol reductase NimA-like FMN-containing flavoprotein (Pyridoxamine 5'-phosphate oxidase superfamily)</fullName>
    </recommendedName>
</protein>
<keyword evidence="3" id="KW-1185">Reference proteome</keyword>
<evidence type="ECO:0000313" key="2">
    <source>
        <dbReference type="EMBL" id="TCO59625.1"/>
    </source>
</evidence>
<dbReference type="RefSeq" id="WP_132117666.1">
    <property type="nucleotide sequence ID" value="NZ_SLWS01000004.1"/>
</dbReference>